<evidence type="ECO:0000313" key="1">
    <source>
        <dbReference type="EMBL" id="SHJ47227.1"/>
    </source>
</evidence>
<protein>
    <submittedName>
        <fullName evidence="1">Uncharacterized protein</fullName>
    </submittedName>
</protein>
<name>A0A1M6JKL1_9BACT</name>
<accession>A0A1M6JKL1</accession>
<sequence length="268" mass="28325">MHNIDRTLQELESPLAGEFENEYEYGAQGEYGQELELGQEFSGETYETSQQEQQELEMAYQLLEVSTEQELSQFLSSLISKATGAASRFVASPAGRGVGQYLVDFGKKTLPQLAGQYGGQAGGSAGGRLGAAIGGRFGATGARLGNWAGQKAGSWAGTQAGDWLAGNAQRIFNLELEALSPENQELEIAQSFVRFATDVAKRASQAVQQNPGISLGQLGQQVLNASAARHAPGLLRGGLKPAAPTAARPRANSGTWVRRGNALVILNA</sequence>
<gene>
    <name evidence="1" type="ORF">SAMN02745146_3175</name>
</gene>
<proteinExistence type="predicted"/>
<dbReference type="RefSeq" id="WP_073111028.1">
    <property type="nucleotide sequence ID" value="NZ_FQYN01000007.1"/>
</dbReference>
<keyword evidence="2" id="KW-1185">Reference proteome</keyword>
<dbReference type="OrthoDB" id="883703at2"/>
<dbReference type="STRING" id="1121955.SAMN02745146_3175"/>
<evidence type="ECO:0000313" key="2">
    <source>
        <dbReference type="Proteomes" id="UP000184418"/>
    </source>
</evidence>
<reference evidence="1 2" key="1">
    <citation type="submission" date="2016-11" db="EMBL/GenBank/DDBJ databases">
        <authorList>
            <person name="Jaros S."/>
            <person name="Januszkiewicz K."/>
            <person name="Wedrychowicz H."/>
        </authorList>
    </citation>
    <scope>NUCLEOTIDE SEQUENCE [LARGE SCALE GENOMIC DNA]</scope>
    <source>
        <strain evidence="1 2">DSM 21074</strain>
    </source>
</reference>
<organism evidence="1 2">
    <name type="scientific">Hymenobacter daecheongensis DSM 21074</name>
    <dbReference type="NCBI Taxonomy" id="1121955"/>
    <lineage>
        <taxon>Bacteria</taxon>
        <taxon>Pseudomonadati</taxon>
        <taxon>Bacteroidota</taxon>
        <taxon>Cytophagia</taxon>
        <taxon>Cytophagales</taxon>
        <taxon>Hymenobacteraceae</taxon>
        <taxon>Hymenobacter</taxon>
    </lineage>
</organism>
<dbReference type="Proteomes" id="UP000184418">
    <property type="component" value="Unassembled WGS sequence"/>
</dbReference>
<dbReference type="AlphaFoldDB" id="A0A1M6JKL1"/>
<dbReference type="EMBL" id="FQYN01000007">
    <property type="protein sequence ID" value="SHJ47227.1"/>
    <property type="molecule type" value="Genomic_DNA"/>
</dbReference>